<dbReference type="eggNOG" id="COG0845">
    <property type="taxonomic scope" value="Bacteria"/>
</dbReference>
<reference evidence="9 10" key="1">
    <citation type="journal article" date="2008" name="PLoS Genet.">
        <title>Complete genome sequence of the complex carbohydrate-degrading marine bacterium, Saccharophagus degradans strain 2-40 T.</title>
        <authorList>
            <person name="Weiner R.M."/>
            <person name="Taylor L.E.II."/>
            <person name="Henrissat B."/>
            <person name="Hauser L."/>
            <person name="Land M."/>
            <person name="Coutinho P.M."/>
            <person name="Rancurel C."/>
            <person name="Saunders E.H."/>
            <person name="Longmire A.G."/>
            <person name="Zhang H."/>
            <person name="Bayer E.A."/>
            <person name="Gilbert H.J."/>
            <person name="Larimer F."/>
            <person name="Zhulin I.B."/>
            <person name="Ekborg N.A."/>
            <person name="Lamed R."/>
            <person name="Richardson P.M."/>
            <person name="Borovok I."/>
            <person name="Hutcheson S."/>
        </authorList>
    </citation>
    <scope>NUCLEOTIDE SEQUENCE [LARGE SCALE GENOMIC DNA]</scope>
    <source>
        <strain evidence="10">2-40 / ATCC 43961 / DSM 17024</strain>
    </source>
</reference>
<keyword evidence="10" id="KW-1185">Reference proteome</keyword>
<dbReference type="Gene3D" id="1.10.287.470">
    <property type="entry name" value="Helix hairpin bin"/>
    <property type="match status" value="1"/>
</dbReference>
<dbReference type="GO" id="GO:0015562">
    <property type="term" value="F:efflux transmembrane transporter activity"/>
    <property type="evidence" value="ECO:0007669"/>
    <property type="project" value="TreeGrafter"/>
</dbReference>
<dbReference type="Pfam" id="PF25967">
    <property type="entry name" value="RND-MFP_C"/>
    <property type="match status" value="1"/>
</dbReference>
<dbReference type="GO" id="GO:1990281">
    <property type="term" value="C:efflux pump complex"/>
    <property type="evidence" value="ECO:0007669"/>
    <property type="project" value="TreeGrafter"/>
</dbReference>
<evidence type="ECO:0000256" key="2">
    <source>
        <dbReference type="ARBA" id="ARBA00009477"/>
    </source>
</evidence>
<dbReference type="Proteomes" id="UP000001947">
    <property type="component" value="Chromosome"/>
</dbReference>
<evidence type="ECO:0000256" key="4">
    <source>
        <dbReference type="SAM" id="Coils"/>
    </source>
</evidence>
<evidence type="ECO:0000313" key="10">
    <source>
        <dbReference type="Proteomes" id="UP000001947"/>
    </source>
</evidence>
<dbReference type="InterPro" id="IPR058627">
    <property type="entry name" value="MdtA-like_C"/>
</dbReference>
<dbReference type="GeneID" id="98613937"/>
<keyword evidence="6" id="KW-1133">Transmembrane helix</keyword>
<evidence type="ECO:0000313" key="9">
    <source>
        <dbReference type="EMBL" id="ABD81528.1"/>
    </source>
</evidence>
<dbReference type="RefSeq" id="WP_011468746.1">
    <property type="nucleotide sequence ID" value="NC_007912.1"/>
</dbReference>
<comment type="similarity">
    <text evidence="2">Belongs to the membrane fusion protein (MFP) (TC 8.A.1) family.</text>
</comment>
<feature type="domain" description="Multidrug resistance protein MdtA-like C-terminal permuted SH3" evidence="8">
    <location>
        <begin position="323"/>
        <end position="376"/>
    </location>
</feature>
<dbReference type="HOGENOM" id="CLU_018816_18_2_6"/>
<dbReference type="AlphaFoldDB" id="Q21IF1"/>
<keyword evidence="6" id="KW-0472">Membrane</keyword>
<dbReference type="Gene3D" id="2.40.50.100">
    <property type="match status" value="1"/>
</dbReference>
<dbReference type="PANTHER" id="PTHR30469">
    <property type="entry name" value="MULTIDRUG RESISTANCE PROTEIN MDTA"/>
    <property type="match status" value="1"/>
</dbReference>
<dbReference type="Gene3D" id="2.40.420.20">
    <property type="match status" value="1"/>
</dbReference>
<dbReference type="EMBL" id="CP000282">
    <property type="protein sequence ID" value="ABD81528.1"/>
    <property type="molecule type" value="Genomic_DNA"/>
</dbReference>
<accession>Q21IF1</accession>
<dbReference type="InterPro" id="IPR058625">
    <property type="entry name" value="MdtA-like_BSH"/>
</dbReference>
<dbReference type="NCBIfam" id="TIGR01730">
    <property type="entry name" value="RND_mfp"/>
    <property type="match status" value="1"/>
</dbReference>
<evidence type="ECO:0000256" key="6">
    <source>
        <dbReference type="SAM" id="Phobius"/>
    </source>
</evidence>
<keyword evidence="4" id="KW-0175">Coiled coil</keyword>
<sequence>MVLNDKPLIIKLLPLIGLLGVIAIVIAALLLTRPKADRSFTPPETQVAIAVNTLEAKPYTVQIQSYGLVQPRIQTQLTAQVGGKVDFVAESFRDGGFFEAGETLIAIEQADYLIAVTAAEASYLEAEQALIEEQARAEQARLDWSRSGSNHNPAPLVLREPQVAAAKARLKAAEANLAGAKLDLARTKIKAPYSGRVLTKHVDIGNVISTNSALADIYATDAVEVKLPIRNNEINLLQLPETYRVATQAPSQLPRVTLVSDLVEKSEWEGSIVRTSGAIETDSRQIYVVARVEDPFGEKALNKTPLKIRQYVTANIEGKTLPNAIVIPNKTIYQGSYVYLYRDGQVHRQPIKVLWQNETDAIIAEGLTNGDQLVVTPLGQVASGTRVKISGAPSSNGGEKRKGEWKKDGPRENRKQREEGAAK</sequence>
<evidence type="ECO:0000256" key="3">
    <source>
        <dbReference type="ARBA" id="ARBA00022448"/>
    </source>
</evidence>
<dbReference type="KEGG" id="sde:Sde_2268"/>
<feature type="coiled-coil region" evidence="4">
    <location>
        <begin position="123"/>
        <end position="190"/>
    </location>
</feature>
<dbReference type="Pfam" id="PF25917">
    <property type="entry name" value="BSH_RND"/>
    <property type="match status" value="1"/>
</dbReference>
<comment type="subcellular location">
    <subcellularLocation>
        <location evidence="1">Cell envelope</location>
    </subcellularLocation>
</comment>
<keyword evidence="6" id="KW-0812">Transmembrane</keyword>
<keyword evidence="3" id="KW-0813">Transport</keyword>
<evidence type="ECO:0000259" key="7">
    <source>
        <dbReference type="Pfam" id="PF25917"/>
    </source>
</evidence>
<name>Q21IF1_SACD2</name>
<feature type="domain" description="Multidrug resistance protein MdtA-like barrel-sandwich hybrid" evidence="7">
    <location>
        <begin position="76"/>
        <end position="215"/>
    </location>
</feature>
<feature type="region of interest" description="Disordered" evidence="5">
    <location>
        <begin position="386"/>
        <end position="423"/>
    </location>
</feature>
<dbReference type="SUPFAM" id="SSF111369">
    <property type="entry name" value="HlyD-like secretion proteins"/>
    <property type="match status" value="1"/>
</dbReference>
<dbReference type="InterPro" id="IPR006143">
    <property type="entry name" value="RND_pump_MFP"/>
</dbReference>
<evidence type="ECO:0000256" key="1">
    <source>
        <dbReference type="ARBA" id="ARBA00004196"/>
    </source>
</evidence>
<protein>
    <submittedName>
        <fullName evidence="9">Secretion protein HlyD</fullName>
    </submittedName>
</protein>
<evidence type="ECO:0000256" key="5">
    <source>
        <dbReference type="SAM" id="MobiDB-lite"/>
    </source>
</evidence>
<gene>
    <name evidence="9" type="ordered locus">Sde_2268</name>
</gene>
<evidence type="ECO:0000259" key="8">
    <source>
        <dbReference type="Pfam" id="PF25967"/>
    </source>
</evidence>
<proteinExistence type="inferred from homology"/>
<dbReference type="STRING" id="203122.Sde_2268"/>
<dbReference type="OrthoDB" id="5730196at2"/>
<organism evidence="9 10">
    <name type="scientific">Saccharophagus degradans (strain 2-40 / ATCC 43961 / DSM 17024)</name>
    <dbReference type="NCBI Taxonomy" id="203122"/>
    <lineage>
        <taxon>Bacteria</taxon>
        <taxon>Pseudomonadati</taxon>
        <taxon>Pseudomonadota</taxon>
        <taxon>Gammaproteobacteria</taxon>
        <taxon>Cellvibrionales</taxon>
        <taxon>Cellvibrionaceae</taxon>
        <taxon>Saccharophagus</taxon>
    </lineage>
</organism>
<feature type="transmembrane region" description="Helical" evidence="6">
    <location>
        <begin position="12"/>
        <end position="31"/>
    </location>
</feature>
<dbReference type="PANTHER" id="PTHR30469:SF12">
    <property type="entry name" value="MULTIDRUG RESISTANCE PROTEIN MDTA"/>
    <property type="match status" value="1"/>
</dbReference>
<feature type="compositionally biased region" description="Basic and acidic residues" evidence="5">
    <location>
        <begin position="398"/>
        <end position="423"/>
    </location>
</feature>
<dbReference type="Gene3D" id="2.40.30.170">
    <property type="match status" value="1"/>
</dbReference>